<dbReference type="RefSeq" id="WP_241533938.1">
    <property type="nucleotide sequence ID" value="NZ_MDJZ01000016.1"/>
</dbReference>
<dbReference type="AlphaFoldDB" id="A0A251YIP6"/>
<organism evidence="2 3">
    <name type="scientific">Clavibacter michiganensis</name>
    <dbReference type="NCBI Taxonomy" id="28447"/>
    <lineage>
        <taxon>Bacteria</taxon>
        <taxon>Bacillati</taxon>
        <taxon>Actinomycetota</taxon>
        <taxon>Actinomycetes</taxon>
        <taxon>Micrococcales</taxon>
        <taxon>Microbacteriaceae</taxon>
        <taxon>Clavibacter</taxon>
    </lineage>
</organism>
<keyword evidence="3" id="KW-1185">Reference proteome</keyword>
<feature type="region of interest" description="Disordered" evidence="1">
    <location>
        <begin position="1"/>
        <end position="122"/>
    </location>
</feature>
<feature type="compositionally biased region" description="Basic and acidic residues" evidence="1">
    <location>
        <begin position="10"/>
        <end position="20"/>
    </location>
</feature>
<dbReference type="EMBL" id="MDJZ01000016">
    <property type="protein sequence ID" value="OUE24121.1"/>
    <property type="molecule type" value="Genomic_DNA"/>
</dbReference>
<evidence type="ECO:0000256" key="1">
    <source>
        <dbReference type="SAM" id="MobiDB-lite"/>
    </source>
</evidence>
<evidence type="ECO:0000313" key="2">
    <source>
        <dbReference type="EMBL" id="OUE24121.1"/>
    </source>
</evidence>
<name>A0A251YIP6_9MICO</name>
<dbReference type="Proteomes" id="UP000195101">
    <property type="component" value="Unassembled WGS sequence"/>
</dbReference>
<reference evidence="2 3" key="1">
    <citation type="submission" date="2016-08" db="EMBL/GenBank/DDBJ databases">
        <title>Genome sequence of Clavibacter michiganensis spp strain CFBP8019.</title>
        <authorList>
            <person name="Thapa S.P."/>
            <person name="Coaker G."/>
            <person name="Jacques M.-A."/>
        </authorList>
    </citation>
    <scope>NUCLEOTIDE SEQUENCE [LARGE SCALE GENOMIC DNA]</scope>
    <source>
        <strain evidence="2">CFBP8019</strain>
    </source>
</reference>
<sequence length="122" mass="13174">MLSSPDRDDDLLQERLRALHDAWPGDPADDDPLRATRRAVGAPDPDRDAASRRPGPVRTACRTVRRAILRRLGASAAGLPLPPVAEGPSTAGPPRTPEPQRTPLPRRTPHPPPDEDPATSRP</sequence>
<accession>A0A251YIP6</accession>
<evidence type="ECO:0000313" key="3">
    <source>
        <dbReference type="Proteomes" id="UP000195101"/>
    </source>
</evidence>
<comment type="caution">
    <text evidence="2">The sequence shown here is derived from an EMBL/GenBank/DDBJ whole genome shotgun (WGS) entry which is preliminary data.</text>
</comment>
<gene>
    <name evidence="2" type="ORF">BFL37_09445</name>
</gene>
<protein>
    <submittedName>
        <fullName evidence="2">Uncharacterized protein</fullName>
    </submittedName>
</protein>
<proteinExistence type="predicted"/>